<name>A0A2A3Z308_BREAU</name>
<dbReference type="AlphaFoldDB" id="A0A2A3Z308"/>
<dbReference type="Proteomes" id="UP000217564">
    <property type="component" value="Unassembled WGS sequence"/>
</dbReference>
<dbReference type="PANTHER" id="PTHR34614">
    <property type="match status" value="1"/>
</dbReference>
<evidence type="ECO:0000313" key="2">
    <source>
        <dbReference type="EMBL" id="PCC45899.1"/>
    </source>
</evidence>
<dbReference type="PANTHER" id="PTHR34614:SF2">
    <property type="entry name" value="TRANSPOSASE IS4-LIKE DOMAIN-CONTAINING PROTEIN"/>
    <property type="match status" value="1"/>
</dbReference>
<dbReference type="EMBL" id="NRGP01000018">
    <property type="protein sequence ID" value="PCC45899.1"/>
    <property type="molecule type" value="Genomic_DNA"/>
</dbReference>
<protein>
    <submittedName>
        <fullName evidence="2">IS1634 family transposase</fullName>
    </submittedName>
</protein>
<evidence type="ECO:0000259" key="1">
    <source>
        <dbReference type="Pfam" id="PF01609"/>
    </source>
</evidence>
<dbReference type="InterPro" id="IPR012337">
    <property type="entry name" value="RNaseH-like_sf"/>
</dbReference>
<proteinExistence type="predicted"/>
<comment type="caution">
    <text evidence="2">The sequence shown here is derived from an EMBL/GenBank/DDBJ whole genome shotgun (WGS) entry which is preliminary data.</text>
</comment>
<gene>
    <name evidence="2" type="ORF">CIK64_12745</name>
</gene>
<dbReference type="GO" id="GO:0004803">
    <property type="term" value="F:transposase activity"/>
    <property type="evidence" value="ECO:0007669"/>
    <property type="project" value="InterPro"/>
</dbReference>
<dbReference type="RefSeq" id="WP_096162415.1">
    <property type="nucleotide sequence ID" value="NZ_NRGP01000018.1"/>
</dbReference>
<feature type="domain" description="Transposase IS4-like" evidence="1">
    <location>
        <begin position="174"/>
        <end position="467"/>
    </location>
</feature>
<dbReference type="InterPro" id="IPR047654">
    <property type="entry name" value="IS1634_transpos"/>
</dbReference>
<dbReference type="GO" id="GO:0006313">
    <property type="term" value="P:DNA transposition"/>
    <property type="evidence" value="ECO:0007669"/>
    <property type="project" value="InterPro"/>
</dbReference>
<dbReference type="SUPFAM" id="SSF53098">
    <property type="entry name" value="Ribonuclease H-like"/>
    <property type="match status" value="1"/>
</dbReference>
<organism evidence="2 3">
    <name type="scientific">Brevibacterium aurantiacum</name>
    <dbReference type="NCBI Taxonomy" id="273384"/>
    <lineage>
        <taxon>Bacteria</taxon>
        <taxon>Bacillati</taxon>
        <taxon>Actinomycetota</taxon>
        <taxon>Actinomycetes</taxon>
        <taxon>Micrococcales</taxon>
        <taxon>Brevibacteriaceae</taxon>
        <taxon>Brevibacterium</taxon>
    </lineage>
</organism>
<accession>A0A2A3Z308</accession>
<dbReference type="NCBIfam" id="NF033559">
    <property type="entry name" value="transpos_IS1634"/>
    <property type="match status" value="1"/>
</dbReference>
<evidence type="ECO:0000313" key="3">
    <source>
        <dbReference type="Proteomes" id="UP000217564"/>
    </source>
</evidence>
<dbReference type="Pfam" id="PF01609">
    <property type="entry name" value="DDE_Tnp_1"/>
    <property type="match status" value="1"/>
</dbReference>
<sequence length="528" mass="59015">MSPRLRKVTTASGATAVQIVRKHRGKVTVLEHLGSAHTEAELTALLAAGDEKLTDYGAAEQLELELGLPADTAAPPRARTVVGSRSSVLIDAITESWKRLGFADVINDNAFFRLVLARLVEPTSKADSLRVLAELGIEPPHHNTFFNCLIRANERDYRGKIAENCFSHSVATTGISLLLYDVTTLYFEAEKEDDLRQVGYSKERRVDPQIVVGLLVDRTGFPLEIGCFEGAKAETHTIIPVIKTFQDRHGVTDMVVAADAGMLSAKNLKELDDAGLRFIVGSRQTKAPHDLATHFRWNGEYTEDGQIIDTITPKGVKRLDPHRVKVRREPVWSAEEHPDAWRVVWQYRRKRAMRDEQTLNLQRNRALAIIDGDKPGKKARFVKVTDEEKSFDEKAYERAMKLSEFKGYVTNIPAGTMSATEVIGSYHDLWHVEQSFRMSKTDLRARPIFHRKRDAIEAHLTLVFAALAVSRFMQAATGESLKKIITSLRPLREFTGQVGGQDITFDPEVAGEAREIAAELMPGRFAGH</sequence>
<dbReference type="GO" id="GO:0003677">
    <property type="term" value="F:DNA binding"/>
    <property type="evidence" value="ECO:0007669"/>
    <property type="project" value="InterPro"/>
</dbReference>
<reference evidence="2 3" key="1">
    <citation type="journal article" date="2017" name="Elife">
        <title>Extensive horizontal gene transfer in cheese-associated bacteria.</title>
        <authorList>
            <person name="Bonham K.S."/>
            <person name="Wolfe B.E."/>
            <person name="Dutton R.J."/>
        </authorList>
    </citation>
    <scope>NUCLEOTIDE SEQUENCE [LARGE SCALE GENOMIC DNA]</scope>
    <source>
        <strain evidence="2 3">947_7</strain>
    </source>
</reference>
<dbReference type="InterPro" id="IPR002559">
    <property type="entry name" value="Transposase_11"/>
</dbReference>